<dbReference type="EMBL" id="JASCXX010000007">
    <property type="protein sequence ID" value="MDI6448840.1"/>
    <property type="molecule type" value="Genomic_DNA"/>
</dbReference>
<dbReference type="RefSeq" id="WP_349244251.1">
    <property type="nucleotide sequence ID" value="NZ_JASCXX010000007.1"/>
</dbReference>
<dbReference type="InterPro" id="IPR050238">
    <property type="entry name" value="DNA_Rep/Repair_Clamp_Loader"/>
</dbReference>
<accession>A0AAW6TW38</accession>
<dbReference type="Pfam" id="PF13177">
    <property type="entry name" value="DNA_pol3_delta2"/>
    <property type="match status" value="1"/>
</dbReference>
<evidence type="ECO:0000313" key="2">
    <source>
        <dbReference type="Proteomes" id="UP001431776"/>
    </source>
</evidence>
<dbReference type="InterPro" id="IPR027417">
    <property type="entry name" value="P-loop_NTPase"/>
</dbReference>
<comment type="caution">
    <text evidence="1">The sequence shown here is derived from an EMBL/GenBank/DDBJ whole genome shotgun (WGS) entry which is preliminary data.</text>
</comment>
<name>A0AAW6TW38_9BACT</name>
<keyword evidence="2" id="KW-1185">Reference proteome</keyword>
<dbReference type="GO" id="GO:0006261">
    <property type="term" value="P:DNA-templated DNA replication"/>
    <property type="evidence" value="ECO:0007669"/>
    <property type="project" value="TreeGrafter"/>
</dbReference>
<evidence type="ECO:0000313" key="1">
    <source>
        <dbReference type="EMBL" id="MDI6448840.1"/>
    </source>
</evidence>
<gene>
    <name evidence="1" type="ORF">QJ522_07260</name>
</gene>
<organism evidence="1 2">
    <name type="scientific">Anaerobaca lacustris</name>
    <dbReference type="NCBI Taxonomy" id="3044600"/>
    <lineage>
        <taxon>Bacteria</taxon>
        <taxon>Pseudomonadati</taxon>
        <taxon>Planctomycetota</taxon>
        <taxon>Phycisphaerae</taxon>
        <taxon>Sedimentisphaerales</taxon>
        <taxon>Anaerobacaceae</taxon>
        <taxon>Anaerobaca</taxon>
    </lineage>
</organism>
<dbReference type="Gene3D" id="3.40.50.300">
    <property type="entry name" value="P-loop containing nucleotide triphosphate hydrolases"/>
    <property type="match status" value="1"/>
</dbReference>
<dbReference type="SUPFAM" id="SSF52540">
    <property type="entry name" value="P-loop containing nucleoside triphosphate hydrolases"/>
    <property type="match status" value="1"/>
</dbReference>
<dbReference type="Proteomes" id="UP001431776">
    <property type="component" value="Unassembled WGS sequence"/>
</dbReference>
<sequence>MALKDVFCQDRAIEILQRGRAADRAAHAYIFAGLEGVGKYTTACEWARLVLCRNPVAGDGDGFADSCGSCESCALFEGGAHPDYSHVYKELLEFTKDGKGRKAPVEFPIDVVREFLLEKVTIRPTASERRVFVVSEAEKLNASSQNALLKVLEEPPHYCTIILLCTRLEQLLPTTKSRCQIIRFGPITEDRIVARLAETGLDRQRARFFARLAQGSLGLACQWGRLEREGLALFDVKKTIVAGVAGFRRADVLELAEQLIAAAKQIATAWADLDKTVSKSDLSRRAQKTVIQIVVSAFHDAMMANTVSNPAPIHFDQSEDVARLAGRLDPEQAAQCIDEGYEALRWIDANVNEKLIFERLLLRLAPAGT</sequence>
<dbReference type="AlphaFoldDB" id="A0AAW6TW38"/>
<proteinExistence type="predicted"/>
<dbReference type="PANTHER" id="PTHR11669:SF8">
    <property type="entry name" value="DNA POLYMERASE III SUBUNIT DELTA"/>
    <property type="match status" value="1"/>
</dbReference>
<protein>
    <submittedName>
        <fullName evidence="1">DNA polymerase III subunit</fullName>
    </submittedName>
</protein>
<dbReference type="PANTHER" id="PTHR11669">
    <property type="entry name" value="REPLICATION FACTOR C / DNA POLYMERASE III GAMMA-TAU SUBUNIT"/>
    <property type="match status" value="1"/>
</dbReference>
<reference evidence="1" key="1">
    <citation type="submission" date="2023-05" db="EMBL/GenBank/DDBJ databases">
        <title>Anaerotaeda fermentans gen. nov., sp. nov., a novel anaerobic planctomycete of the new family within the order Sedimentisphaerales isolated from Taman Peninsula, Russia.</title>
        <authorList>
            <person name="Khomyakova M.A."/>
            <person name="Merkel A.Y."/>
            <person name="Slobodkin A.I."/>
        </authorList>
    </citation>
    <scope>NUCLEOTIDE SEQUENCE</scope>
    <source>
        <strain evidence="1">M17dextr</strain>
    </source>
</reference>